<comment type="caution">
    <text evidence="1">The sequence shown here is derived from an EMBL/GenBank/DDBJ whole genome shotgun (WGS) entry which is preliminary data.</text>
</comment>
<dbReference type="Gene3D" id="3.30.1810.10">
    <property type="entry name" value="YdfO-like"/>
    <property type="match status" value="1"/>
</dbReference>
<dbReference type="EMBL" id="BNDV01000008">
    <property type="protein sequence ID" value="GHI14408.1"/>
    <property type="molecule type" value="Genomic_DNA"/>
</dbReference>
<dbReference type="SUPFAM" id="SSF160419">
    <property type="entry name" value="YdfO-like"/>
    <property type="match status" value="1"/>
</dbReference>
<dbReference type="Proteomes" id="UP000660554">
    <property type="component" value="Unassembled WGS sequence"/>
</dbReference>
<keyword evidence="2" id="KW-1185">Reference proteome</keyword>
<name>A0ABQ3NNQ8_STRVG</name>
<dbReference type="Pfam" id="PF07166">
    <property type="entry name" value="DUF1398"/>
    <property type="match status" value="1"/>
</dbReference>
<organism evidence="1 2">
    <name type="scientific">Streptomyces virginiae</name>
    <name type="common">Streptomyces cinnamonensis</name>
    <dbReference type="NCBI Taxonomy" id="1961"/>
    <lineage>
        <taxon>Bacteria</taxon>
        <taxon>Bacillati</taxon>
        <taxon>Actinomycetota</taxon>
        <taxon>Actinomycetes</taxon>
        <taxon>Kitasatosporales</taxon>
        <taxon>Streptomycetaceae</taxon>
        <taxon>Streptomyces</taxon>
    </lineage>
</organism>
<dbReference type="InterPro" id="IPR009833">
    <property type="entry name" value="DUF1398"/>
</dbReference>
<sequence length="143" mass="15372">MTTHTENDAIGRLQAAMERGAAARPRVGGFPYLAESLRRAGVAHCRMAVPSNAFLYLTDHGHVVVQGEPLVTGFAVAPSFDREGLIAALRADQAGETTFPEFVRGCWSAGIVWYDVDTAARTCTYYGAGGESYTEDYPSVVLP</sequence>
<reference evidence="2" key="1">
    <citation type="submission" date="2020-09" db="EMBL/GenBank/DDBJ databases">
        <title>Whole genome shotgun sequence of Streptomyces cinnamonensis NBRC 15873.</title>
        <authorList>
            <person name="Komaki H."/>
            <person name="Tamura T."/>
        </authorList>
    </citation>
    <scope>NUCLEOTIDE SEQUENCE [LARGE SCALE GENOMIC DNA]</scope>
    <source>
        <strain evidence="2">NBRC 15873</strain>
    </source>
</reference>
<proteinExistence type="predicted"/>
<evidence type="ECO:0000313" key="2">
    <source>
        <dbReference type="Proteomes" id="UP000660554"/>
    </source>
</evidence>
<dbReference type="RefSeq" id="WP_030663023.1">
    <property type="nucleotide sequence ID" value="NZ_BMRU01000060.1"/>
</dbReference>
<accession>A0ABQ3NNQ8</accession>
<dbReference type="InterPro" id="IPR036696">
    <property type="entry name" value="YdfO-like_sf"/>
</dbReference>
<evidence type="ECO:0000313" key="1">
    <source>
        <dbReference type="EMBL" id="GHI14408.1"/>
    </source>
</evidence>
<gene>
    <name evidence="1" type="primary">ycfH</name>
    <name evidence="1" type="ORF">Scinn_38710</name>
</gene>
<dbReference type="GeneID" id="86952189"/>
<protein>
    <submittedName>
        <fullName evidence="1">DUF1398 domain-containing protein</fullName>
    </submittedName>
</protein>